<evidence type="ECO:0000313" key="11">
    <source>
        <dbReference type="EMBL" id="EKX34055.1"/>
    </source>
</evidence>
<dbReference type="STRING" id="905079.L1IDZ8"/>
<dbReference type="CDD" id="cd00774">
    <property type="entry name" value="GlyRS-like_core"/>
    <property type="match status" value="1"/>
</dbReference>
<dbReference type="GeneID" id="17290767"/>
<dbReference type="PANTHER" id="PTHR10745:SF0">
    <property type="entry name" value="GLYCINE--TRNA LIGASE"/>
    <property type="match status" value="1"/>
</dbReference>
<evidence type="ECO:0000256" key="5">
    <source>
        <dbReference type="ARBA" id="ARBA00022840"/>
    </source>
</evidence>
<dbReference type="Proteomes" id="UP000011087">
    <property type="component" value="Unassembled WGS sequence"/>
</dbReference>
<sequence>MSSQGREGKAPGSMLLLLLLSCSAPPAPFVTSASSGLRFVSSSSSLHLLPAVLKHTGRITLEQTLRLRGGDSNDCNEFGGYQVLNNEMRESFDTVMKRRFVFMQSFLIHGGVSGLFDYGPIGCSIKNNIVDAWRKFFVVSDGMLEVACPSITPHRVLEASGHVKRFTDLMVRDETSGECFRADKLIEEFCDVDLMKDAKHSNETRREMMMSLKARAGSMTIEQVEDAISTFNITSLSTGAKLSKPLPFNLMFKSTIGPSSGSSVFLRPETAQGIFTNFKRLLEFNGGKLPMTIAQIGKSFRNEIAPKQGLLRQREFEMAEIEHFLANGETGHVEFCKMADVEVCLFSRTAQERGEAESWTTLGQAVEDGIIVNQALAYFLGKTQKFLRQCGIKAIRFRQHRATEMAHYAQDCWDAEVLCSYGWVEVVGHADRACFDLQMHSEATDVPLVAWEQHQEPRERRVVQATIDRALIGKAFRARSKLVVEALEKFAEKEGEEALAFQKGKEEGAPEALKLRVEEEELEIPAACVSFKETIVREHGAFYYPRVVEPSFGLDRLFYCSLEHAFYVRGNDHERTVLGLPVSIAPFQCCMLGLSSNDQLMPIVYEIHEEMRKMGVNCRLDDSAANIGKRYARMDEIGVPFAVTVDFQSCQDGTVTLRERDSMEQVRVPKEEVPQLVRSLCEARESPDVSWAAAKERYPSV</sequence>
<dbReference type="InterPro" id="IPR004154">
    <property type="entry name" value="Anticodon-bd"/>
</dbReference>
<dbReference type="NCBIfam" id="TIGR00389">
    <property type="entry name" value="glyS_dimeric"/>
    <property type="match status" value="1"/>
</dbReference>
<dbReference type="FunFam" id="3.40.50.800:FF:000004">
    <property type="entry name" value="Glycine--tRNA ligase 2"/>
    <property type="match status" value="1"/>
</dbReference>
<dbReference type="SUPFAM" id="SSF55681">
    <property type="entry name" value="Class II aaRS and biotin synthetases"/>
    <property type="match status" value="1"/>
</dbReference>
<evidence type="ECO:0000256" key="4">
    <source>
        <dbReference type="ARBA" id="ARBA00022741"/>
    </source>
</evidence>
<evidence type="ECO:0000256" key="3">
    <source>
        <dbReference type="ARBA" id="ARBA00022598"/>
    </source>
</evidence>
<dbReference type="GO" id="GO:0070150">
    <property type="term" value="P:mitochondrial glycyl-tRNA aminoacylation"/>
    <property type="evidence" value="ECO:0007669"/>
    <property type="project" value="TreeGrafter"/>
</dbReference>
<evidence type="ECO:0000256" key="8">
    <source>
        <dbReference type="ARBA" id="ARBA00030057"/>
    </source>
</evidence>
<comment type="similarity">
    <text evidence="1">Belongs to the class-II aminoacyl-tRNA synthetase family.</text>
</comment>
<reference evidence="12" key="3">
    <citation type="submission" date="2015-06" db="UniProtKB">
        <authorList>
            <consortium name="EnsemblProtists"/>
        </authorList>
    </citation>
    <scope>IDENTIFICATION</scope>
</reference>
<keyword evidence="13" id="KW-1185">Reference proteome</keyword>
<dbReference type="OrthoDB" id="57698at2759"/>
<dbReference type="KEGG" id="gtt:GUITHDRAFT_176074"/>
<dbReference type="InterPro" id="IPR027031">
    <property type="entry name" value="Gly-tRNA_synthase/POLG2"/>
</dbReference>
<keyword evidence="6" id="KW-0648">Protein biosynthesis</keyword>
<dbReference type="PROSITE" id="PS51257">
    <property type="entry name" value="PROKAR_LIPOPROTEIN"/>
    <property type="match status" value="1"/>
</dbReference>
<keyword evidence="4" id="KW-0547">Nucleotide-binding</keyword>
<reference evidence="13" key="2">
    <citation type="submission" date="2012-11" db="EMBL/GenBank/DDBJ databases">
        <authorList>
            <person name="Kuo A."/>
            <person name="Curtis B.A."/>
            <person name="Tanifuji G."/>
            <person name="Burki F."/>
            <person name="Gruber A."/>
            <person name="Irimia M."/>
            <person name="Maruyama S."/>
            <person name="Arias M.C."/>
            <person name="Ball S.G."/>
            <person name="Gile G.H."/>
            <person name="Hirakawa Y."/>
            <person name="Hopkins J.F."/>
            <person name="Rensing S.A."/>
            <person name="Schmutz J."/>
            <person name="Symeonidi A."/>
            <person name="Elias M."/>
            <person name="Eveleigh R.J."/>
            <person name="Herman E.K."/>
            <person name="Klute M.J."/>
            <person name="Nakayama T."/>
            <person name="Obornik M."/>
            <person name="Reyes-Prieto A."/>
            <person name="Armbrust E.V."/>
            <person name="Aves S.J."/>
            <person name="Beiko R.G."/>
            <person name="Coutinho P."/>
            <person name="Dacks J.B."/>
            <person name="Durnford D.G."/>
            <person name="Fast N.M."/>
            <person name="Green B.R."/>
            <person name="Grisdale C."/>
            <person name="Hempe F."/>
            <person name="Henrissat B."/>
            <person name="Hoppner M.P."/>
            <person name="Ishida K.-I."/>
            <person name="Kim E."/>
            <person name="Koreny L."/>
            <person name="Kroth P.G."/>
            <person name="Liu Y."/>
            <person name="Malik S.-B."/>
            <person name="Maier U.G."/>
            <person name="McRose D."/>
            <person name="Mock T."/>
            <person name="Neilson J.A."/>
            <person name="Onodera N.T."/>
            <person name="Poole A.M."/>
            <person name="Pritham E.J."/>
            <person name="Richards T.A."/>
            <person name="Rocap G."/>
            <person name="Roy S.W."/>
            <person name="Sarai C."/>
            <person name="Schaack S."/>
            <person name="Shirato S."/>
            <person name="Slamovits C.H."/>
            <person name="Spencer D.F."/>
            <person name="Suzuki S."/>
            <person name="Worden A.Z."/>
            <person name="Zauner S."/>
            <person name="Barry K."/>
            <person name="Bell C."/>
            <person name="Bharti A.K."/>
            <person name="Crow J.A."/>
            <person name="Grimwood J."/>
            <person name="Kramer R."/>
            <person name="Lindquist E."/>
            <person name="Lucas S."/>
            <person name="Salamov A."/>
            <person name="McFadden G.I."/>
            <person name="Lane C.E."/>
            <person name="Keeling P.J."/>
            <person name="Gray M.W."/>
            <person name="Grigoriev I.V."/>
            <person name="Archibald J.M."/>
        </authorList>
    </citation>
    <scope>NUCLEOTIDE SEQUENCE</scope>
    <source>
        <strain evidence="13">CCMP2712</strain>
    </source>
</reference>
<keyword evidence="5" id="KW-0067">ATP-binding</keyword>
<dbReference type="PaxDb" id="55529-EKX34055"/>
<dbReference type="SUPFAM" id="SSF52954">
    <property type="entry name" value="Class II aaRS ABD-related"/>
    <property type="match status" value="1"/>
</dbReference>
<name>L1IDZ8_GUITC</name>
<evidence type="ECO:0000313" key="12">
    <source>
        <dbReference type="EnsemblProtists" id="EKX34055"/>
    </source>
</evidence>
<dbReference type="InterPro" id="IPR036621">
    <property type="entry name" value="Anticodon-bd_dom_sf"/>
</dbReference>
<dbReference type="AlphaFoldDB" id="L1IDZ8"/>
<dbReference type="eggNOG" id="KOG2298">
    <property type="taxonomic scope" value="Eukaryota"/>
</dbReference>
<organism evidence="11">
    <name type="scientific">Guillardia theta (strain CCMP2712)</name>
    <name type="common">Cryptophyte</name>
    <dbReference type="NCBI Taxonomy" id="905079"/>
    <lineage>
        <taxon>Eukaryota</taxon>
        <taxon>Cryptophyceae</taxon>
        <taxon>Pyrenomonadales</taxon>
        <taxon>Geminigeraceae</taxon>
        <taxon>Guillardia</taxon>
    </lineage>
</organism>
<dbReference type="GO" id="GO:0005739">
    <property type="term" value="C:mitochondrion"/>
    <property type="evidence" value="ECO:0007669"/>
    <property type="project" value="TreeGrafter"/>
</dbReference>
<keyword evidence="7" id="KW-0030">Aminoacyl-tRNA synthetase</keyword>
<dbReference type="GO" id="GO:0004820">
    <property type="term" value="F:glycine-tRNA ligase activity"/>
    <property type="evidence" value="ECO:0007669"/>
    <property type="project" value="UniProtKB-EC"/>
</dbReference>
<dbReference type="CDD" id="cd00858">
    <property type="entry name" value="GlyRS_anticodon"/>
    <property type="match status" value="1"/>
</dbReference>
<dbReference type="NCBIfam" id="NF003211">
    <property type="entry name" value="PRK04173.1"/>
    <property type="match status" value="1"/>
</dbReference>
<dbReference type="GO" id="GO:0005524">
    <property type="term" value="F:ATP binding"/>
    <property type="evidence" value="ECO:0007669"/>
    <property type="project" value="UniProtKB-KW"/>
</dbReference>
<dbReference type="PROSITE" id="PS50862">
    <property type="entry name" value="AA_TRNA_LIGASE_II"/>
    <property type="match status" value="1"/>
</dbReference>
<keyword evidence="9" id="KW-0732">Signal</keyword>
<evidence type="ECO:0000259" key="10">
    <source>
        <dbReference type="PROSITE" id="PS50862"/>
    </source>
</evidence>
<dbReference type="PANTHER" id="PTHR10745">
    <property type="entry name" value="GLYCYL-TRNA SYNTHETASE/DNA POLYMERASE SUBUNIT GAMMA-2"/>
    <property type="match status" value="1"/>
</dbReference>
<dbReference type="Gene3D" id="3.30.930.10">
    <property type="entry name" value="Bira Bifunctional Protein, Domain 2"/>
    <property type="match status" value="2"/>
</dbReference>
<feature type="signal peptide" evidence="9">
    <location>
        <begin position="1"/>
        <end position="26"/>
    </location>
</feature>
<dbReference type="InterPro" id="IPR002314">
    <property type="entry name" value="aa-tRNA-synt_IIb"/>
</dbReference>
<dbReference type="InterPro" id="IPR002315">
    <property type="entry name" value="tRNA-synt_gly"/>
</dbReference>
<evidence type="ECO:0000256" key="2">
    <source>
        <dbReference type="ARBA" id="ARBA00012829"/>
    </source>
</evidence>
<dbReference type="EMBL" id="JH993121">
    <property type="protein sequence ID" value="EKX34055.1"/>
    <property type="molecule type" value="Genomic_DNA"/>
</dbReference>
<evidence type="ECO:0000256" key="6">
    <source>
        <dbReference type="ARBA" id="ARBA00022917"/>
    </source>
</evidence>
<feature type="chain" id="PRO_5008769945" description="glycine--tRNA ligase" evidence="9">
    <location>
        <begin position="27"/>
        <end position="701"/>
    </location>
</feature>
<accession>L1IDZ8</accession>
<dbReference type="InterPro" id="IPR006195">
    <property type="entry name" value="aa-tRNA-synth_II"/>
</dbReference>
<dbReference type="EnsemblProtists" id="EKX34055">
    <property type="protein sequence ID" value="EKX34055"/>
    <property type="gene ID" value="GUITHDRAFT_176074"/>
</dbReference>
<evidence type="ECO:0000256" key="1">
    <source>
        <dbReference type="ARBA" id="ARBA00008226"/>
    </source>
</evidence>
<dbReference type="PRINTS" id="PR01043">
    <property type="entry name" value="TRNASYNTHGLY"/>
</dbReference>
<protein>
    <recommendedName>
        <fullName evidence="2">glycine--tRNA ligase</fullName>
        <ecNumber evidence="2">6.1.1.14</ecNumber>
    </recommendedName>
    <alternativeName>
        <fullName evidence="8">Diadenosine tetraphosphate synthetase</fullName>
    </alternativeName>
</protein>
<proteinExistence type="inferred from homology"/>
<gene>
    <name evidence="11" type="ORF">GUITHDRAFT_176074</name>
</gene>
<feature type="domain" description="Aminoacyl-transfer RNA synthetases class-II family profile" evidence="10">
    <location>
        <begin position="125"/>
        <end position="581"/>
    </location>
</feature>
<evidence type="ECO:0000313" key="13">
    <source>
        <dbReference type="Proteomes" id="UP000011087"/>
    </source>
</evidence>
<evidence type="ECO:0000256" key="7">
    <source>
        <dbReference type="ARBA" id="ARBA00023146"/>
    </source>
</evidence>
<dbReference type="RefSeq" id="XP_005821035.1">
    <property type="nucleotide sequence ID" value="XM_005820978.1"/>
</dbReference>
<dbReference type="InterPro" id="IPR045864">
    <property type="entry name" value="aa-tRNA-synth_II/BPL/LPL"/>
</dbReference>
<dbReference type="Gene3D" id="3.40.50.800">
    <property type="entry name" value="Anticodon-binding domain"/>
    <property type="match status" value="1"/>
</dbReference>
<dbReference type="Gene3D" id="3.30.40.230">
    <property type="match status" value="1"/>
</dbReference>
<evidence type="ECO:0000256" key="9">
    <source>
        <dbReference type="SAM" id="SignalP"/>
    </source>
</evidence>
<dbReference type="Pfam" id="PF00587">
    <property type="entry name" value="tRNA-synt_2b"/>
    <property type="match status" value="1"/>
</dbReference>
<dbReference type="Pfam" id="PF03129">
    <property type="entry name" value="HGTP_anticodon"/>
    <property type="match status" value="1"/>
</dbReference>
<dbReference type="InterPro" id="IPR033731">
    <property type="entry name" value="GlyRS-like_core"/>
</dbReference>
<dbReference type="EC" id="6.1.1.14" evidence="2"/>
<keyword evidence="3" id="KW-0436">Ligase</keyword>
<reference evidence="11 13" key="1">
    <citation type="journal article" date="2012" name="Nature">
        <title>Algal genomes reveal evolutionary mosaicism and the fate of nucleomorphs.</title>
        <authorList>
            <consortium name="DOE Joint Genome Institute"/>
            <person name="Curtis B.A."/>
            <person name="Tanifuji G."/>
            <person name="Burki F."/>
            <person name="Gruber A."/>
            <person name="Irimia M."/>
            <person name="Maruyama S."/>
            <person name="Arias M.C."/>
            <person name="Ball S.G."/>
            <person name="Gile G.H."/>
            <person name="Hirakawa Y."/>
            <person name="Hopkins J.F."/>
            <person name="Kuo A."/>
            <person name="Rensing S.A."/>
            <person name="Schmutz J."/>
            <person name="Symeonidi A."/>
            <person name="Elias M."/>
            <person name="Eveleigh R.J."/>
            <person name="Herman E.K."/>
            <person name="Klute M.J."/>
            <person name="Nakayama T."/>
            <person name="Obornik M."/>
            <person name="Reyes-Prieto A."/>
            <person name="Armbrust E.V."/>
            <person name="Aves S.J."/>
            <person name="Beiko R.G."/>
            <person name="Coutinho P."/>
            <person name="Dacks J.B."/>
            <person name="Durnford D.G."/>
            <person name="Fast N.M."/>
            <person name="Green B.R."/>
            <person name="Grisdale C.J."/>
            <person name="Hempel F."/>
            <person name="Henrissat B."/>
            <person name="Hoppner M.P."/>
            <person name="Ishida K."/>
            <person name="Kim E."/>
            <person name="Koreny L."/>
            <person name="Kroth P.G."/>
            <person name="Liu Y."/>
            <person name="Malik S.B."/>
            <person name="Maier U.G."/>
            <person name="McRose D."/>
            <person name="Mock T."/>
            <person name="Neilson J.A."/>
            <person name="Onodera N.T."/>
            <person name="Poole A.M."/>
            <person name="Pritham E.J."/>
            <person name="Richards T.A."/>
            <person name="Rocap G."/>
            <person name="Roy S.W."/>
            <person name="Sarai C."/>
            <person name="Schaack S."/>
            <person name="Shirato S."/>
            <person name="Slamovits C.H."/>
            <person name="Spencer D.F."/>
            <person name="Suzuki S."/>
            <person name="Worden A.Z."/>
            <person name="Zauner S."/>
            <person name="Barry K."/>
            <person name="Bell C."/>
            <person name="Bharti A.K."/>
            <person name="Crow J.A."/>
            <person name="Grimwood J."/>
            <person name="Kramer R."/>
            <person name="Lindquist E."/>
            <person name="Lucas S."/>
            <person name="Salamov A."/>
            <person name="McFadden G.I."/>
            <person name="Lane C.E."/>
            <person name="Keeling P.J."/>
            <person name="Gray M.W."/>
            <person name="Grigoriev I.V."/>
            <person name="Archibald J.M."/>
        </authorList>
    </citation>
    <scope>NUCLEOTIDE SEQUENCE</scope>
    <source>
        <strain evidence="11 13">CCMP2712</strain>
    </source>
</reference>